<protein>
    <submittedName>
        <fullName evidence="1">Uncharacterized protein</fullName>
    </submittedName>
</protein>
<reference evidence="1" key="1">
    <citation type="submission" date="2023-01" db="EMBL/GenBank/DDBJ databases">
        <authorList>
            <person name="Van Ghelder C."/>
            <person name="Rancurel C."/>
        </authorList>
    </citation>
    <scope>NUCLEOTIDE SEQUENCE</scope>
    <source>
        <strain evidence="1">CNCM I-4278</strain>
    </source>
</reference>
<dbReference type="AlphaFoldDB" id="A0A9W4U1T7"/>
<sequence length="156" mass="17206">MVTRVQCTLRNANHRFSPLYPILVLTRAGGGSRITSFYKVRTYIFFQGIRFYHSHTGHAGDKADSSRSVPFPTSTTHYSVVHVCSTDLTIRGTMVKRAGCPTAVDSWRSVLLAVSPGIQAFTGAALLHIFFSMYIGATYHSHVFGAQAILTTCIFQ</sequence>
<dbReference type="EMBL" id="CAOQHR010000001">
    <property type="protein sequence ID" value="CAI6237739.1"/>
    <property type="molecule type" value="Genomic_DNA"/>
</dbReference>
<accession>A0A9W4U1T7</accession>
<evidence type="ECO:0000313" key="2">
    <source>
        <dbReference type="Proteomes" id="UP001152607"/>
    </source>
</evidence>
<evidence type="ECO:0000313" key="1">
    <source>
        <dbReference type="EMBL" id="CAI6237739.1"/>
    </source>
</evidence>
<proteinExistence type="predicted"/>
<dbReference type="Proteomes" id="UP001152607">
    <property type="component" value="Unassembled WGS sequence"/>
</dbReference>
<gene>
    <name evidence="1" type="ORF">PDIGIT_LOCUS463</name>
</gene>
<name>A0A9W4U1T7_9PLEO</name>
<organism evidence="1 2">
    <name type="scientific">Periconia digitata</name>
    <dbReference type="NCBI Taxonomy" id="1303443"/>
    <lineage>
        <taxon>Eukaryota</taxon>
        <taxon>Fungi</taxon>
        <taxon>Dikarya</taxon>
        <taxon>Ascomycota</taxon>
        <taxon>Pezizomycotina</taxon>
        <taxon>Dothideomycetes</taxon>
        <taxon>Pleosporomycetidae</taxon>
        <taxon>Pleosporales</taxon>
        <taxon>Massarineae</taxon>
        <taxon>Periconiaceae</taxon>
        <taxon>Periconia</taxon>
    </lineage>
</organism>
<comment type="caution">
    <text evidence="1">The sequence shown here is derived from an EMBL/GenBank/DDBJ whole genome shotgun (WGS) entry which is preliminary data.</text>
</comment>
<keyword evidence="2" id="KW-1185">Reference proteome</keyword>